<accession>A0ABW2JH65</accession>
<organism evidence="1 2">
    <name type="scientific">Streptomyces monticola</name>
    <dbReference type="NCBI Taxonomy" id="2666263"/>
    <lineage>
        <taxon>Bacteria</taxon>
        <taxon>Bacillati</taxon>
        <taxon>Actinomycetota</taxon>
        <taxon>Actinomycetes</taxon>
        <taxon>Kitasatosporales</taxon>
        <taxon>Streptomycetaceae</taxon>
        <taxon>Streptomyces</taxon>
    </lineage>
</organism>
<reference evidence="2" key="1">
    <citation type="journal article" date="2019" name="Int. J. Syst. Evol. Microbiol.">
        <title>The Global Catalogue of Microorganisms (GCM) 10K type strain sequencing project: providing services to taxonomists for standard genome sequencing and annotation.</title>
        <authorList>
            <consortium name="The Broad Institute Genomics Platform"/>
            <consortium name="The Broad Institute Genome Sequencing Center for Infectious Disease"/>
            <person name="Wu L."/>
            <person name="Ma J."/>
        </authorList>
    </citation>
    <scope>NUCLEOTIDE SEQUENCE [LARGE SCALE GENOMIC DNA]</scope>
    <source>
        <strain evidence="2">SYNS20</strain>
    </source>
</reference>
<proteinExistence type="predicted"/>
<gene>
    <name evidence="1" type="ORF">ACFQVC_11030</name>
</gene>
<evidence type="ECO:0000313" key="1">
    <source>
        <dbReference type="EMBL" id="MFC7304750.1"/>
    </source>
</evidence>
<protein>
    <submittedName>
        <fullName evidence="1">Uncharacterized protein</fullName>
    </submittedName>
</protein>
<name>A0ABW2JH65_9ACTN</name>
<sequence length="85" mass="9646">MDFWTAVEERLAAGHMRLLLVADRIPLELQAIVDFLNRQMRQTDVYAVEPAYRGSVCLQVTVRYEQLAEVDAGSVCAQSWNQASM</sequence>
<comment type="caution">
    <text evidence="1">The sequence shown here is derived from an EMBL/GenBank/DDBJ whole genome shotgun (WGS) entry which is preliminary data.</text>
</comment>
<evidence type="ECO:0000313" key="2">
    <source>
        <dbReference type="Proteomes" id="UP001596523"/>
    </source>
</evidence>
<dbReference type="RefSeq" id="WP_381829477.1">
    <property type="nucleotide sequence ID" value="NZ_JBHTCF010000003.1"/>
</dbReference>
<dbReference type="EMBL" id="JBHTCF010000003">
    <property type="protein sequence ID" value="MFC7304750.1"/>
    <property type="molecule type" value="Genomic_DNA"/>
</dbReference>
<keyword evidence="2" id="KW-1185">Reference proteome</keyword>
<dbReference type="Proteomes" id="UP001596523">
    <property type="component" value="Unassembled WGS sequence"/>
</dbReference>